<dbReference type="AlphaFoldDB" id="A0A562I6J1"/>
<dbReference type="FunFam" id="2.160.10.10:FF:000025">
    <property type="entry name" value="Hexapeptide-repeat containing-acetyltransferase"/>
    <property type="match status" value="1"/>
</dbReference>
<evidence type="ECO:0000259" key="5">
    <source>
        <dbReference type="SMART" id="SM01266"/>
    </source>
</evidence>
<evidence type="ECO:0000256" key="1">
    <source>
        <dbReference type="ARBA" id="ARBA00007274"/>
    </source>
</evidence>
<dbReference type="CDD" id="cd03357">
    <property type="entry name" value="LbH_MAT_GAT"/>
    <property type="match status" value="1"/>
</dbReference>
<proteinExistence type="inferred from homology"/>
<organism evidence="6 7">
    <name type="scientific">Micromonospora olivasterospora</name>
    <dbReference type="NCBI Taxonomy" id="1880"/>
    <lineage>
        <taxon>Bacteria</taxon>
        <taxon>Bacillati</taxon>
        <taxon>Actinomycetota</taxon>
        <taxon>Actinomycetes</taxon>
        <taxon>Micromonosporales</taxon>
        <taxon>Micromonosporaceae</taxon>
        <taxon>Micromonospora</taxon>
    </lineage>
</organism>
<evidence type="ECO:0000313" key="6">
    <source>
        <dbReference type="EMBL" id="TWH66446.1"/>
    </source>
</evidence>
<evidence type="ECO:0000256" key="2">
    <source>
        <dbReference type="ARBA" id="ARBA00022679"/>
    </source>
</evidence>
<dbReference type="Pfam" id="PF00132">
    <property type="entry name" value="Hexapep"/>
    <property type="match status" value="1"/>
</dbReference>
<dbReference type="GO" id="GO:0016407">
    <property type="term" value="F:acetyltransferase activity"/>
    <property type="evidence" value="ECO:0007669"/>
    <property type="project" value="InterPro"/>
</dbReference>
<evidence type="ECO:0000313" key="7">
    <source>
        <dbReference type="Proteomes" id="UP000319825"/>
    </source>
</evidence>
<comment type="similarity">
    <text evidence="1">Belongs to the transferase hexapeptide repeat family.</text>
</comment>
<dbReference type="EMBL" id="VLKE01000001">
    <property type="protein sequence ID" value="TWH66446.1"/>
    <property type="molecule type" value="Genomic_DNA"/>
</dbReference>
<gene>
    <name evidence="6" type="ORF">JD77_01400</name>
</gene>
<dbReference type="PANTHER" id="PTHR23416">
    <property type="entry name" value="SIALIC ACID SYNTHASE-RELATED"/>
    <property type="match status" value="1"/>
</dbReference>
<feature type="domain" description="Maltose/galactoside acetyltransferase" evidence="5">
    <location>
        <begin position="28"/>
        <end position="81"/>
    </location>
</feature>
<dbReference type="GO" id="GO:0005829">
    <property type="term" value="C:cytosol"/>
    <property type="evidence" value="ECO:0007669"/>
    <property type="project" value="TreeGrafter"/>
</dbReference>
<keyword evidence="4" id="KW-0012">Acyltransferase</keyword>
<sequence length="207" mass="22265">MHGETPEYENLVHNGERIGHDAPVTSMKDRMLAGELYRDDPELRAELDRAARLTEAFNRGSAADPEGRLAVLGELLGSLGEDTWVRPPFHCDYGWNIHLGPRGFVNFNAVFLDVARITIGADAQIGPNVQLLTATHPLDPEPRRQKWEAAKPITIGDNVWLGGGVIVLAGVSIGDNTVVGAGAVVTRDLPANVVAVGNPARVVRDLA</sequence>
<dbReference type="InterPro" id="IPR018357">
    <property type="entry name" value="Hexapep_transf_CS"/>
</dbReference>
<accession>A0A562I6J1</accession>
<protein>
    <submittedName>
        <fullName evidence="6">Maltose O-acetyltransferase</fullName>
    </submittedName>
</protein>
<dbReference type="GO" id="GO:0008374">
    <property type="term" value="F:O-acyltransferase activity"/>
    <property type="evidence" value="ECO:0007669"/>
    <property type="project" value="TreeGrafter"/>
</dbReference>
<name>A0A562I6J1_MICOL</name>
<dbReference type="InterPro" id="IPR011004">
    <property type="entry name" value="Trimer_LpxA-like_sf"/>
</dbReference>
<evidence type="ECO:0000256" key="4">
    <source>
        <dbReference type="ARBA" id="ARBA00023315"/>
    </source>
</evidence>
<reference evidence="6 7" key="1">
    <citation type="submission" date="2019-07" db="EMBL/GenBank/DDBJ databases">
        <title>R&amp;d 2014.</title>
        <authorList>
            <person name="Klenk H.-P."/>
        </authorList>
    </citation>
    <scope>NUCLEOTIDE SEQUENCE [LARGE SCALE GENOMIC DNA]</scope>
    <source>
        <strain evidence="6 7">DSM 43868</strain>
    </source>
</reference>
<keyword evidence="7" id="KW-1185">Reference proteome</keyword>
<keyword evidence="2 6" id="KW-0808">Transferase</keyword>
<dbReference type="Pfam" id="PF12464">
    <property type="entry name" value="Mac"/>
    <property type="match status" value="1"/>
</dbReference>
<evidence type="ECO:0000256" key="3">
    <source>
        <dbReference type="ARBA" id="ARBA00022737"/>
    </source>
</evidence>
<dbReference type="InterPro" id="IPR001451">
    <property type="entry name" value="Hexapep"/>
</dbReference>
<dbReference type="PROSITE" id="PS00101">
    <property type="entry name" value="HEXAPEP_TRANSFERASES"/>
    <property type="match status" value="1"/>
</dbReference>
<dbReference type="PANTHER" id="PTHR23416:SF23">
    <property type="entry name" value="ACETYLTRANSFERASE C18B11.09C-RELATED"/>
    <property type="match status" value="1"/>
</dbReference>
<dbReference type="SMART" id="SM01266">
    <property type="entry name" value="Mac"/>
    <property type="match status" value="1"/>
</dbReference>
<dbReference type="SUPFAM" id="SSF51161">
    <property type="entry name" value="Trimeric LpxA-like enzymes"/>
    <property type="match status" value="1"/>
</dbReference>
<dbReference type="InterPro" id="IPR024688">
    <property type="entry name" value="Mac_dom"/>
</dbReference>
<comment type="caution">
    <text evidence="6">The sequence shown here is derived from an EMBL/GenBank/DDBJ whole genome shotgun (WGS) entry which is preliminary data.</text>
</comment>
<dbReference type="Gene3D" id="2.160.10.10">
    <property type="entry name" value="Hexapeptide repeat proteins"/>
    <property type="match status" value="1"/>
</dbReference>
<dbReference type="Proteomes" id="UP000319825">
    <property type="component" value="Unassembled WGS sequence"/>
</dbReference>
<dbReference type="InterPro" id="IPR051159">
    <property type="entry name" value="Hexapeptide_acetyltransf"/>
</dbReference>
<keyword evidence="3" id="KW-0677">Repeat</keyword>